<evidence type="ECO:0000256" key="2">
    <source>
        <dbReference type="SAM" id="MobiDB-lite"/>
    </source>
</evidence>
<dbReference type="Gene3D" id="2.30.29.30">
    <property type="entry name" value="Pleckstrin-homology domain (PH domain)/Phosphotyrosine-binding domain (PTB)"/>
    <property type="match status" value="1"/>
</dbReference>
<sequence>MGDISDEFIWSLDTFIKDDSRRPSTTNKADDDIARVSFLSQDDLVGDNLVFEPGDDDLIYGMDEAPRDTFRVSRLSMPMAHSARDEALSATDLQYSMMRKSSAAAVPPKWTSEAAPPEDTGDAATRPAPRWSSVMGDDVEEAEEQKDMVSHLDSTHADHLNSINSEVFLKSSQRSQSDGTDRSFSFASEDNDSPLNSPRAILRRLSDSAQSTYEQRIEASLQENLTKSLNLEFFHKTETAAHRQFTMDDLAHFDSQFGREAFLEELGRSFIDGSGAKSLASYSMSTFSRNSSSASSKTDVIKQGWMIKRGEVVPSWHRRWFSLRRTPGGPMLTYSKDNTEHSPTKIIELSSTSRCIVAPSGGRGSKEHEFRIVTSADSARREYSIAAQSNFDMTEWVCAIQASITAGNKSTFEGSSDFQRIWNEIGIQGFLLRYGVRKCSARNHLQTRVLELNFAEQTITNSRRGETLTTLHFGDLLNVSLTSNRVNGEEYGLVLNFNGRHRSWPIYLDTKDARDDLYSLLRKIAKKEVTGADLEARCPRLLLKKGFLERKNIAADLRIVGPHATLKGRLFVCLHENCIVFFPEFADMSARPWYLVALKGLNVSCKEEKSMLILGRLVMVCASPEDCRAWYNAIVAATSLPVEVAEVELQERVKIRNSFHSSVLRLRRLLKANVKPEVNGPPKDHKTIELMMRKLWSLTFPGEEYTSNSDSRWQEIGFQRGGPASDLRSSGLLGLYCLIYFVTYPSGEFQRILDRTRFGVSEGNMKNYPLAIACINVVAILTETLGFGDAGSHSEGCSLNAMKTYVYLIAKTVDKRKDDDESERLSTTSRSLDSYETWEEIVAEPENHVFEDMFCLLFPTLDALFVEMGAGYMEFGQVVVSFRRRLSVIFDALPRSMEELRSKLLWALAVVVAALGVQFWNDFGPLDRLFPDYSNHQIEQHYSDSYATARALFRARARAANAELHALPLSLPDLDLTVDVAVLRGSKENVLLHLSGTHGVEGFAGSAIQSALLKEYATRKPAATVVFVHAVNPYGFAMLRRFNERNVDLNRNFLTPAEFKERAAMDPNHFGYMDVSDILNPKDITGSFWLRAARLLMTHSFATVKRGIVSGNYHFPKTVYYGGAEQEESLVLIQQFLRQHLDLAAVKRVTVVDVHTGLGAPGQDTLMIGPSTSSQDDAKATYSSSVSAKRLALIGDSSNGVSEGYDGATGFVVDGFARMFGDDATKRLAVVQEFGTTPGVFVLKATMEENVMFQRGHGGARLPYASKLRDVFYLHRSASWKRSVVERGQAVAQETLDKLQVA</sequence>
<organism evidence="5 6">
    <name type="scientific">Lagenidium giganteum</name>
    <dbReference type="NCBI Taxonomy" id="4803"/>
    <lineage>
        <taxon>Eukaryota</taxon>
        <taxon>Sar</taxon>
        <taxon>Stramenopiles</taxon>
        <taxon>Oomycota</taxon>
        <taxon>Peronosporomycetes</taxon>
        <taxon>Pythiales</taxon>
        <taxon>Pythiaceae</taxon>
    </lineage>
</organism>
<comment type="caution">
    <text evidence="5">The sequence shown here is derived from an EMBL/GenBank/DDBJ whole genome shotgun (WGS) entry which is preliminary data.</text>
</comment>
<evidence type="ECO:0000313" key="5">
    <source>
        <dbReference type="EMBL" id="DBA04485.1"/>
    </source>
</evidence>
<dbReference type="InterPro" id="IPR001849">
    <property type="entry name" value="PH_domain"/>
</dbReference>
<feature type="domain" description="PH" evidence="3">
    <location>
        <begin position="299"/>
        <end position="405"/>
    </location>
</feature>
<dbReference type="PROSITE" id="PS51335">
    <property type="entry name" value="ELMO"/>
    <property type="match status" value="1"/>
</dbReference>
<dbReference type="PANTHER" id="PTHR12771">
    <property type="entry name" value="ENGULFMENT AND CELL MOTILITY"/>
    <property type="match status" value="1"/>
</dbReference>
<evidence type="ECO:0000259" key="3">
    <source>
        <dbReference type="PROSITE" id="PS50003"/>
    </source>
</evidence>
<accession>A0AAV2ZF22</accession>
<dbReference type="InterPro" id="IPR050868">
    <property type="entry name" value="ELMO_domain-containing"/>
</dbReference>
<dbReference type="InterPro" id="IPR006816">
    <property type="entry name" value="ELMO_dom"/>
</dbReference>
<keyword evidence="6" id="KW-1185">Reference proteome</keyword>
<dbReference type="InterPro" id="IPR021259">
    <property type="entry name" value="DUF2817"/>
</dbReference>
<protein>
    <recommendedName>
        <fullName evidence="7">PH domain-containing protein</fullName>
    </recommendedName>
</protein>
<proteinExistence type="predicted"/>
<dbReference type="PANTHER" id="PTHR12771:SF56">
    <property type="entry name" value="CED-12"/>
    <property type="match status" value="1"/>
</dbReference>
<feature type="domain" description="ELMO" evidence="4">
    <location>
        <begin position="687"/>
        <end position="890"/>
    </location>
</feature>
<dbReference type="CDD" id="cd06233">
    <property type="entry name" value="M14-like"/>
    <property type="match status" value="1"/>
</dbReference>
<feature type="compositionally biased region" description="Polar residues" evidence="2">
    <location>
        <begin position="169"/>
        <end position="196"/>
    </location>
</feature>
<dbReference type="Proteomes" id="UP001146120">
    <property type="component" value="Unassembled WGS sequence"/>
</dbReference>
<evidence type="ECO:0000256" key="1">
    <source>
        <dbReference type="ARBA" id="ARBA00024863"/>
    </source>
</evidence>
<dbReference type="Pfam" id="PF10994">
    <property type="entry name" value="DUF2817"/>
    <property type="match status" value="1"/>
</dbReference>
<name>A0AAV2ZF22_9STRA</name>
<comment type="function">
    <text evidence="1">Involved in cytoskeletal rearrangements required for phagocytosis of apoptotic cells and cell motility. Acts in association with DOCK1 and CRK. Was initially proposed to be required in complex with DOCK1 to activate Rac Rho small GTPases. May enhance the guanine nucleotide exchange factor (GEF) activity of DOCK1.</text>
</comment>
<reference evidence="5" key="1">
    <citation type="submission" date="2022-11" db="EMBL/GenBank/DDBJ databases">
        <authorList>
            <person name="Morgan W.R."/>
            <person name="Tartar A."/>
        </authorList>
    </citation>
    <scope>NUCLEOTIDE SEQUENCE</scope>
    <source>
        <strain evidence="5">ARSEF 373</strain>
    </source>
</reference>
<dbReference type="Gene3D" id="3.40.630.10">
    <property type="entry name" value="Zn peptidases"/>
    <property type="match status" value="1"/>
</dbReference>
<dbReference type="Pfam" id="PF00169">
    <property type="entry name" value="PH"/>
    <property type="match status" value="1"/>
</dbReference>
<gene>
    <name evidence="5" type="ORF">N0F65_010081</name>
</gene>
<dbReference type="SUPFAM" id="SSF50729">
    <property type="entry name" value="PH domain-like"/>
    <property type="match status" value="1"/>
</dbReference>
<feature type="region of interest" description="Disordered" evidence="2">
    <location>
        <begin position="169"/>
        <end position="198"/>
    </location>
</feature>
<evidence type="ECO:0000313" key="6">
    <source>
        <dbReference type="Proteomes" id="UP001146120"/>
    </source>
</evidence>
<reference evidence="5" key="2">
    <citation type="journal article" date="2023" name="Microbiol Resour">
        <title>Decontamination and Annotation of the Draft Genome Sequence of the Oomycete Lagenidium giganteum ARSEF 373.</title>
        <authorList>
            <person name="Morgan W.R."/>
            <person name="Tartar A."/>
        </authorList>
    </citation>
    <scope>NUCLEOTIDE SEQUENCE</scope>
    <source>
        <strain evidence="5">ARSEF 373</strain>
    </source>
</reference>
<dbReference type="PROSITE" id="PS50003">
    <property type="entry name" value="PH_DOMAIN"/>
    <property type="match status" value="1"/>
</dbReference>
<evidence type="ECO:0000259" key="4">
    <source>
        <dbReference type="PROSITE" id="PS51335"/>
    </source>
</evidence>
<dbReference type="SUPFAM" id="SSF53187">
    <property type="entry name" value="Zn-dependent exopeptidases"/>
    <property type="match status" value="1"/>
</dbReference>
<dbReference type="SMART" id="SM00233">
    <property type="entry name" value="PH"/>
    <property type="match status" value="2"/>
</dbReference>
<feature type="region of interest" description="Disordered" evidence="2">
    <location>
        <begin position="104"/>
        <end position="133"/>
    </location>
</feature>
<evidence type="ECO:0008006" key="7">
    <source>
        <dbReference type="Google" id="ProtNLM"/>
    </source>
</evidence>
<dbReference type="InterPro" id="IPR011993">
    <property type="entry name" value="PH-like_dom_sf"/>
</dbReference>
<dbReference type="Pfam" id="PF04727">
    <property type="entry name" value="ELMO_CED12"/>
    <property type="match status" value="1"/>
</dbReference>
<dbReference type="EMBL" id="DAKRPA010000008">
    <property type="protein sequence ID" value="DBA04485.1"/>
    <property type="molecule type" value="Genomic_DNA"/>
</dbReference>